<dbReference type="OrthoDB" id="4762292at2"/>
<dbReference type="EMBL" id="LKTM01000372">
    <property type="protein sequence ID" value="KQH75601.1"/>
    <property type="molecule type" value="Genomic_DNA"/>
</dbReference>
<accession>A0A0Q2LH19</accession>
<sequence length="283" mass="30112">MPVEPWPTVVVGEKEYWEVDGKFRVAKESDPNAQVLILIGTPNGGIANVGPLVQGDPGQHAEIDEEIVITDVLEYEDATPDSMSWTILTPPTEDTPGVYQLNTTYRKGPKGDDGDTVLDPEDYAETPVAGQILAVKGDLSAFELVSPKPITRHVPATISSVPSGNANYTMATISIDAKTHDYRPLVFAHTIRVGTGADVAVDLVCRMGGATDGDIVARCIGLPGVTDRLTIVSALAAGSGDSFDKVTAGNVKNFHLRTERSTGADTYTASNTVTFFQIWAVPV</sequence>
<comment type="caution">
    <text evidence="1">The sequence shown here is derived from an EMBL/GenBank/DDBJ whole genome shotgun (WGS) entry which is preliminary data.</text>
</comment>
<dbReference type="Proteomes" id="UP000051677">
    <property type="component" value="Unassembled WGS sequence"/>
</dbReference>
<organism evidence="1 2">
    <name type="scientific">Mycobacterium gordonae</name>
    <dbReference type="NCBI Taxonomy" id="1778"/>
    <lineage>
        <taxon>Bacteria</taxon>
        <taxon>Bacillati</taxon>
        <taxon>Actinomycetota</taxon>
        <taxon>Actinomycetes</taxon>
        <taxon>Mycobacteriales</taxon>
        <taxon>Mycobacteriaceae</taxon>
        <taxon>Mycobacterium</taxon>
    </lineage>
</organism>
<evidence type="ECO:0000313" key="2">
    <source>
        <dbReference type="Proteomes" id="UP000051677"/>
    </source>
</evidence>
<dbReference type="AlphaFoldDB" id="A0A0Q2LH19"/>
<gene>
    <name evidence="1" type="ORF">AO501_25330</name>
</gene>
<protein>
    <submittedName>
        <fullName evidence="1">Uncharacterized protein</fullName>
    </submittedName>
</protein>
<evidence type="ECO:0000313" key="1">
    <source>
        <dbReference type="EMBL" id="KQH75601.1"/>
    </source>
</evidence>
<proteinExistence type="predicted"/>
<reference evidence="1 2" key="1">
    <citation type="submission" date="2015-10" db="EMBL/GenBank/DDBJ databases">
        <title>Mycobacterium gordonae draft genome assembly.</title>
        <authorList>
            <person name="Ustinova V."/>
            <person name="Smirnova T."/>
            <person name="Blagodatskikh K."/>
            <person name="Varlamov D."/>
            <person name="Larionova E."/>
            <person name="Chernousova L."/>
        </authorList>
    </citation>
    <scope>NUCLEOTIDE SEQUENCE [LARGE SCALE GENOMIC DNA]</scope>
    <source>
        <strain evidence="1 2">CTRI 14-8773</strain>
    </source>
</reference>
<name>A0A0Q2LH19_MYCGO</name>
<dbReference type="RefSeq" id="WP_055581455.1">
    <property type="nucleotide sequence ID" value="NZ_LKTM01000372.1"/>
</dbReference>